<name>A0A563DH81_9FLAO</name>
<feature type="domain" description="UPF0323" evidence="3">
    <location>
        <begin position="51"/>
        <end position="161"/>
    </location>
</feature>
<accession>A0A563DH81</accession>
<keyword evidence="5" id="KW-1185">Reference proteome</keyword>
<organism evidence="4 5">
    <name type="scientific">Apibacter muscae</name>
    <dbReference type="NCBI Taxonomy" id="2509004"/>
    <lineage>
        <taxon>Bacteria</taxon>
        <taxon>Pseudomonadati</taxon>
        <taxon>Bacteroidota</taxon>
        <taxon>Flavobacteriia</taxon>
        <taxon>Flavobacteriales</taxon>
        <taxon>Weeksellaceae</taxon>
        <taxon>Apibacter</taxon>
    </lineage>
</organism>
<evidence type="ECO:0000313" key="5">
    <source>
        <dbReference type="Proteomes" id="UP000319499"/>
    </source>
</evidence>
<protein>
    <recommendedName>
        <fullName evidence="3">UPF0323 domain-containing protein</fullName>
    </recommendedName>
</protein>
<sequence>MKKNILTLNKLSKIALGGFFIASTFMLSACKGNSNEEETISVEEVKPTKGVITEIEEGKDGEFKIISEKTIANPDESKAIVHYADGKVDTLNSTQVKNEIEKAPSSHAGTGFLSGILMYSLMSRFMGGGMNSNFVPNPNAYKTPEAYNQANQTNNEVNRTATRTVRTIKNPKSGFGSKSSSTSRSGFRSTRSYGG</sequence>
<dbReference type="AlphaFoldDB" id="A0A563DH81"/>
<dbReference type="Pfam" id="PF26303">
    <property type="entry name" value="UPF0323"/>
    <property type="match status" value="1"/>
</dbReference>
<reference evidence="4 5" key="1">
    <citation type="submission" date="2019-02" db="EMBL/GenBank/DDBJ databases">
        <title>Apibacter muscae sp. nov.: a novel member of the house fly microbiota.</title>
        <authorList>
            <person name="Park R."/>
        </authorList>
    </citation>
    <scope>NUCLEOTIDE SEQUENCE [LARGE SCALE GENOMIC DNA]</scope>
    <source>
        <strain evidence="4 5">AL1</strain>
    </source>
</reference>
<dbReference type="PROSITE" id="PS51257">
    <property type="entry name" value="PROKAR_LIPOPROTEIN"/>
    <property type="match status" value="1"/>
</dbReference>
<proteinExistence type="predicted"/>
<evidence type="ECO:0000259" key="3">
    <source>
        <dbReference type="Pfam" id="PF26303"/>
    </source>
</evidence>
<evidence type="ECO:0000313" key="4">
    <source>
        <dbReference type="EMBL" id="TWP29419.1"/>
    </source>
</evidence>
<comment type="caution">
    <text evidence="4">The sequence shown here is derived from an EMBL/GenBank/DDBJ whole genome shotgun (WGS) entry which is preliminary data.</text>
</comment>
<feature type="compositionally biased region" description="Low complexity" evidence="1">
    <location>
        <begin position="172"/>
        <end position="195"/>
    </location>
</feature>
<dbReference type="EMBL" id="SELH01000014">
    <property type="protein sequence ID" value="TWP29419.1"/>
    <property type="molecule type" value="Genomic_DNA"/>
</dbReference>
<dbReference type="InterPro" id="IPR059092">
    <property type="entry name" value="UPF0323_dom"/>
</dbReference>
<evidence type="ECO:0000256" key="1">
    <source>
        <dbReference type="SAM" id="MobiDB-lite"/>
    </source>
</evidence>
<feature type="region of interest" description="Disordered" evidence="1">
    <location>
        <begin position="165"/>
        <end position="195"/>
    </location>
</feature>
<feature type="signal peptide" evidence="2">
    <location>
        <begin position="1"/>
        <end position="28"/>
    </location>
</feature>
<evidence type="ECO:0000256" key="2">
    <source>
        <dbReference type="SAM" id="SignalP"/>
    </source>
</evidence>
<keyword evidence="2" id="KW-0732">Signal</keyword>
<gene>
    <name evidence="4" type="ORF">ETU09_02950</name>
</gene>
<dbReference type="Proteomes" id="UP000319499">
    <property type="component" value="Unassembled WGS sequence"/>
</dbReference>
<feature type="chain" id="PRO_5022005786" description="UPF0323 domain-containing protein" evidence="2">
    <location>
        <begin position="29"/>
        <end position="195"/>
    </location>
</feature>
<dbReference type="RefSeq" id="WP_146291800.1">
    <property type="nucleotide sequence ID" value="NZ_SELH01000014.1"/>
</dbReference>